<dbReference type="EMBL" id="AP027452">
    <property type="protein sequence ID" value="BDY28054.1"/>
    <property type="molecule type" value="Genomic_DNA"/>
</dbReference>
<proteinExistence type="predicted"/>
<protein>
    <submittedName>
        <fullName evidence="1">Uncharacterized protein</fullName>
    </submittedName>
</protein>
<name>A0AAI8TSI9_MYCME</name>
<accession>A0AAI8TSI9</accession>
<evidence type="ECO:0000313" key="2">
    <source>
        <dbReference type="Proteomes" id="UP001241092"/>
    </source>
</evidence>
<sequence>MVPKRAGKSEKQCASTGFTARIRRGAAALAAVALAVWLPTASLPVAQAAAPEVTASENPVLIAYPHFVKKTIDLTWHLDPFQLATLTVTESGTQVLTQTVGSGTGEGTIPLEVAYDKTYTAQLKNVFGDLGAPLVITTDKPHVEMICAQRCIKSVDVQPHGGWAQFTIAMNKTAVITVEASTTPPDSSGKWSDPNAVTAFAGTVVPTDHYAPPLAELTPNTKYHYVVRAQVGNHEQVKTGSFTTLKRRVNVHFDEIQMIEDSDGPLDGDCDCFFYFGVADLEPIRYGSQNKKTGMGSGATYPIDVAAGFINAPNDIRLGVGGYDDDTDAFEIMVFDCVVGHPPPHDGQSWKDSWSADGCMEHAGDEITVGLSRQGPPWAPGNVDEQFTEPFTISVDGELVYKVRGTVKVSYEA</sequence>
<dbReference type="Proteomes" id="UP001241092">
    <property type="component" value="Chromosome"/>
</dbReference>
<reference evidence="1" key="1">
    <citation type="submission" date="2023-03" db="EMBL/GenBank/DDBJ databases">
        <title>Draft genome sequence of a Mycolicibacterium mageritense strain H4_3_1 isolated from a hybrid biological-inorganic system reactor.</title>
        <authorList>
            <person name="Feng X."/>
            <person name="Kazama D."/>
            <person name="Sato K."/>
            <person name="Kobayashi H."/>
        </authorList>
    </citation>
    <scope>NUCLEOTIDE SEQUENCE</scope>
    <source>
        <strain evidence="1">H4_3_1</strain>
    </source>
</reference>
<gene>
    <name evidence="1" type="ORF">hbim_01984</name>
</gene>
<organism evidence="1 2">
    <name type="scientific">Mycolicibacterium mageritense</name>
    <name type="common">Mycobacterium mageritense</name>
    <dbReference type="NCBI Taxonomy" id="53462"/>
    <lineage>
        <taxon>Bacteria</taxon>
        <taxon>Bacillati</taxon>
        <taxon>Actinomycetota</taxon>
        <taxon>Actinomycetes</taxon>
        <taxon>Mycobacteriales</taxon>
        <taxon>Mycobacteriaceae</taxon>
        <taxon>Mycolicibacterium</taxon>
    </lineage>
</organism>
<evidence type="ECO:0000313" key="1">
    <source>
        <dbReference type="EMBL" id="BDY28054.1"/>
    </source>
</evidence>
<dbReference type="AlphaFoldDB" id="A0AAI8TSI9"/>